<dbReference type="EC" id="2.7.-.-" evidence="6"/>
<dbReference type="InterPro" id="IPR004147">
    <property type="entry name" value="ABC1_dom"/>
</dbReference>
<protein>
    <submittedName>
        <fullName evidence="6">ABC1 kinase family protein</fullName>
        <ecNumber evidence="6">2.7.-.-</ecNumber>
    </submittedName>
</protein>
<dbReference type="GO" id="GO:0016301">
    <property type="term" value="F:kinase activity"/>
    <property type="evidence" value="ECO:0007669"/>
    <property type="project" value="UniProtKB-KW"/>
</dbReference>
<dbReference type="InterPro" id="IPR011009">
    <property type="entry name" value="Kinase-like_dom_sf"/>
</dbReference>
<name>A0ABV3TUF2_9GAMM</name>
<keyword evidence="2 6" id="KW-0808">Transferase</keyword>
<reference evidence="6 7" key="1">
    <citation type="journal article" date="2011" name="Int. J. Syst. Evol. Microbiol.">
        <title>Zhongshania antarctica gen. nov., sp. nov. and Zhongshania guokunii sp. nov., gammaproteobacteria respectively isolated from coastal attached (fast) ice and surface seawater of the Antarctic.</title>
        <authorList>
            <person name="Li H.J."/>
            <person name="Zhang X.Y."/>
            <person name="Chen C.X."/>
            <person name="Zhang Y.J."/>
            <person name="Gao Z.M."/>
            <person name="Yu Y."/>
            <person name="Chen X.L."/>
            <person name="Chen B."/>
            <person name="Zhang Y.Z."/>
        </authorList>
    </citation>
    <scope>NUCLEOTIDE SEQUENCE [LARGE SCALE GENOMIC DNA]</scope>
    <source>
        <strain evidence="6 7">R06B22</strain>
    </source>
</reference>
<dbReference type="SUPFAM" id="SSF56112">
    <property type="entry name" value="Protein kinase-like (PK-like)"/>
    <property type="match status" value="1"/>
</dbReference>
<keyword evidence="6" id="KW-0418">Kinase</keyword>
<dbReference type="RefSeq" id="WP_368375360.1">
    <property type="nucleotide sequence ID" value="NZ_JBFRYB010000001.1"/>
</dbReference>
<dbReference type="PANTHER" id="PTHR43851">
    <property type="match status" value="1"/>
</dbReference>
<accession>A0ABV3TUF2</accession>
<evidence type="ECO:0000256" key="4">
    <source>
        <dbReference type="ARBA" id="ARBA00022840"/>
    </source>
</evidence>
<keyword evidence="3" id="KW-0547">Nucleotide-binding</keyword>
<dbReference type="InterPro" id="IPR034646">
    <property type="entry name" value="ADCK3_dom"/>
</dbReference>
<evidence type="ECO:0000256" key="3">
    <source>
        <dbReference type="ARBA" id="ARBA00022741"/>
    </source>
</evidence>
<sequence length="439" mass="49148">MAKKADTASIPKGRLSRFGQLSSLAGRVAGNMFAEGVTEIAKGNRPRIKDLLLTPSNAIKVAEKLAQMRGAAMKVGQMLSMDAGDMLPAELTELLARLRSDAKSMPEKDLIKLLESQWGEGWQKNFKQFPLQPIAAASIGQVHEALTLNLERLAVKIQYPGIKQSINSDVDNVATLIKMTGLLPKGLDLKPLLAEAKKQLHDEADYALEARYLEQYAVLIDNDDAFEMPVFNKEFSSETILAMSFVDGIPIEQLRDAPQETRDQVMSDLMRLFFKELFDFQLVQTDPNFANYQYNQNSKKIVLLDFGATRSYTSAMAENYRLLMQGGSRHDKAQIRQAILDIGLIRPDLPEKVQQNITDLAYIACEPLYKESPYDFASSDLSLRLQQQGMQLGLEKEYAHTPVANAIFLHRKLGGLFLLAIKLKAKVDMQSLFAPYNKQ</sequence>
<evidence type="ECO:0000256" key="1">
    <source>
        <dbReference type="ARBA" id="ARBA00009670"/>
    </source>
</evidence>
<evidence type="ECO:0000256" key="2">
    <source>
        <dbReference type="ARBA" id="ARBA00022679"/>
    </source>
</evidence>
<feature type="domain" description="ABC1 atypical kinase-like" evidence="5">
    <location>
        <begin position="97"/>
        <end position="337"/>
    </location>
</feature>
<gene>
    <name evidence="6" type="ORF">AB4875_07120</name>
</gene>
<dbReference type="CDD" id="cd13970">
    <property type="entry name" value="ABC1_ADCK3"/>
    <property type="match status" value="1"/>
</dbReference>
<proteinExistence type="inferred from homology"/>
<dbReference type="InterPro" id="IPR051409">
    <property type="entry name" value="Atypical_kinase_ADCK"/>
</dbReference>
<organism evidence="6 7">
    <name type="scientific">Zhongshania arctica</name>
    <dbReference type="NCBI Taxonomy" id="3238302"/>
    <lineage>
        <taxon>Bacteria</taxon>
        <taxon>Pseudomonadati</taxon>
        <taxon>Pseudomonadota</taxon>
        <taxon>Gammaproteobacteria</taxon>
        <taxon>Cellvibrionales</taxon>
        <taxon>Spongiibacteraceae</taxon>
        <taxon>Zhongshania</taxon>
    </lineage>
</organism>
<keyword evidence="7" id="KW-1185">Reference proteome</keyword>
<keyword evidence="4" id="KW-0067">ATP-binding</keyword>
<comment type="caution">
    <text evidence="6">The sequence shown here is derived from an EMBL/GenBank/DDBJ whole genome shotgun (WGS) entry which is preliminary data.</text>
</comment>
<evidence type="ECO:0000313" key="6">
    <source>
        <dbReference type="EMBL" id="MEX1665254.1"/>
    </source>
</evidence>
<dbReference type="PANTHER" id="PTHR43851:SF3">
    <property type="entry name" value="COENZYME Q8"/>
    <property type="match status" value="1"/>
</dbReference>
<dbReference type="Proteomes" id="UP001557484">
    <property type="component" value="Unassembled WGS sequence"/>
</dbReference>
<evidence type="ECO:0000259" key="5">
    <source>
        <dbReference type="Pfam" id="PF03109"/>
    </source>
</evidence>
<evidence type="ECO:0000313" key="7">
    <source>
        <dbReference type="Proteomes" id="UP001557484"/>
    </source>
</evidence>
<comment type="similarity">
    <text evidence="1">Belongs to the protein kinase superfamily. ADCK protein kinase family.</text>
</comment>
<dbReference type="EMBL" id="JBFRYB010000001">
    <property type="protein sequence ID" value="MEX1665254.1"/>
    <property type="molecule type" value="Genomic_DNA"/>
</dbReference>
<dbReference type="Pfam" id="PF03109">
    <property type="entry name" value="ABC1"/>
    <property type="match status" value="1"/>
</dbReference>